<dbReference type="EMBL" id="LVVZ01000041">
    <property type="protein sequence ID" value="OKL42688.1"/>
    <property type="molecule type" value="Genomic_DNA"/>
</dbReference>
<reference evidence="1 2" key="1">
    <citation type="submission" date="2016-03" db="EMBL/GenBank/DDBJ databases">
        <title>Genome sequence of Nesiotobacter sp. nov., a moderately halophilic alphaproteobacterium isolated from the Yellow Sea, China.</title>
        <authorList>
            <person name="Zhang G."/>
            <person name="Zhang R."/>
        </authorList>
    </citation>
    <scope>NUCLEOTIDE SEQUENCE [LARGE SCALE GENOMIC DNA]</scope>
    <source>
        <strain evidence="1 2">WB1-6</strain>
    </source>
</reference>
<proteinExistence type="predicted"/>
<protein>
    <submittedName>
        <fullName evidence="1">Uncharacterized protein</fullName>
    </submittedName>
</protein>
<evidence type="ECO:0000313" key="2">
    <source>
        <dbReference type="Proteomes" id="UP000185783"/>
    </source>
</evidence>
<organism evidence="1 2">
    <name type="scientific">Pseudovibrio exalbescens</name>
    <dbReference type="NCBI Taxonomy" id="197461"/>
    <lineage>
        <taxon>Bacteria</taxon>
        <taxon>Pseudomonadati</taxon>
        <taxon>Pseudomonadota</taxon>
        <taxon>Alphaproteobacteria</taxon>
        <taxon>Hyphomicrobiales</taxon>
        <taxon>Stappiaceae</taxon>
        <taxon>Pseudovibrio</taxon>
    </lineage>
</organism>
<sequence length="86" mass="9877">MLFTFKFCLWERISDKSEKGEERCAAGAAYRMHKRYHSRLPSHCKSEGKQLAAARSQAQPMWINPAIWFDVEKLTRGAGQTLSAFL</sequence>
<dbReference type="Proteomes" id="UP000185783">
    <property type="component" value="Unassembled WGS sequence"/>
</dbReference>
<comment type="caution">
    <text evidence="1">The sequence shown here is derived from an EMBL/GenBank/DDBJ whole genome shotgun (WGS) entry which is preliminary data.</text>
</comment>
<keyword evidence="2" id="KW-1185">Reference proteome</keyword>
<evidence type="ECO:0000313" key="1">
    <source>
        <dbReference type="EMBL" id="OKL42688.1"/>
    </source>
</evidence>
<dbReference type="AlphaFoldDB" id="A0A1U7JDB6"/>
<name>A0A1U7JDB6_9HYPH</name>
<accession>A0A1U7JDB6</accession>
<gene>
    <name evidence="1" type="ORF">A3843_18785</name>
</gene>